<evidence type="ECO:0000259" key="3">
    <source>
        <dbReference type="PROSITE" id="PS50102"/>
    </source>
</evidence>
<keyword evidence="1" id="KW-0694">RNA-binding</keyword>
<dbReference type="InterPro" id="IPR000504">
    <property type="entry name" value="RRM_dom"/>
</dbReference>
<dbReference type="Proteomes" id="UP000076761">
    <property type="component" value="Unassembled WGS sequence"/>
</dbReference>
<evidence type="ECO:0000256" key="2">
    <source>
        <dbReference type="SAM" id="MobiDB-lite"/>
    </source>
</evidence>
<feature type="compositionally biased region" description="Pro residues" evidence="2">
    <location>
        <begin position="50"/>
        <end position="64"/>
    </location>
</feature>
<proteinExistence type="predicted"/>
<keyword evidence="5" id="KW-1185">Reference proteome</keyword>
<evidence type="ECO:0000313" key="5">
    <source>
        <dbReference type="Proteomes" id="UP000076761"/>
    </source>
</evidence>
<accession>A0A165RSU7</accession>
<dbReference type="InterPro" id="IPR035979">
    <property type="entry name" value="RBD_domain_sf"/>
</dbReference>
<dbReference type="PROSITE" id="PS50102">
    <property type="entry name" value="RRM"/>
    <property type="match status" value="1"/>
</dbReference>
<gene>
    <name evidence="4" type="ORF">NEOLEDRAFT_448150</name>
</gene>
<dbReference type="EMBL" id="KV425579">
    <property type="protein sequence ID" value="KZT24224.1"/>
    <property type="molecule type" value="Genomic_DNA"/>
</dbReference>
<dbReference type="AlphaFoldDB" id="A0A165RSU7"/>
<evidence type="ECO:0000256" key="1">
    <source>
        <dbReference type="PROSITE-ProRule" id="PRU00176"/>
    </source>
</evidence>
<name>A0A165RSU7_9AGAM</name>
<feature type="region of interest" description="Disordered" evidence="2">
    <location>
        <begin position="1"/>
        <end position="94"/>
    </location>
</feature>
<dbReference type="SUPFAM" id="SSF54928">
    <property type="entry name" value="RNA-binding domain, RBD"/>
    <property type="match status" value="1"/>
</dbReference>
<reference evidence="4 5" key="1">
    <citation type="journal article" date="2016" name="Mol. Biol. Evol.">
        <title>Comparative Genomics of Early-Diverging Mushroom-Forming Fungi Provides Insights into the Origins of Lignocellulose Decay Capabilities.</title>
        <authorList>
            <person name="Nagy L.G."/>
            <person name="Riley R."/>
            <person name="Tritt A."/>
            <person name="Adam C."/>
            <person name="Daum C."/>
            <person name="Floudas D."/>
            <person name="Sun H."/>
            <person name="Yadav J.S."/>
            <person name="Pangilinan J."/>
            <person name="Larsson K.H."/>
            <person name="Matsuura K."/>
            <person name="Barry K."/>
            <person name="Labutti K."/>
            <person name="Kuo R."/>
            <person name="Ohm R.A."/>
            <person name="Bhattacharya S.S."/>
            <person name="Shirouzu T."/>
            <person name="Yoshinaga Y."/>
            <person name="Martin F.M."/>
            <person name="Grigoriev I.V."/>
            <person name="Hibbett D.S."/>
        </authorList>
    </citation>
    <scope>NUCLEOTIDE SEQUENCE [LARGE SCALE GENOMIC DNA]</scope>
    <source>
        <strain evidence="4 5">HHB14362 ss-1</strain>
    </source>
</reference>
<dbReference type="InParanoid" id="A0A165RSU7"/>
<dbReference type="STRING" id="1314782.A0A165RSU7"/>
<feature type="compositionally biased region" description="Polar residues" evidence="2">
    <location>
        <begin position="17"/>
        <end position="31"/>
    </location>
</feature>
<feature type="domain" description="RRM" evidence="3">
    <location>
        <begin position="112"/>
        <end position="189"/>
    </location>
</feature>
<protein>
    <recommendedName>
        <fullName evidence="3">RRM domain-containing protein</fullName>
    </recommendedName>
</protein>
<dbReference type="GO" id="GO:0003723">
    <property type="term" value="F:RNA binding"/>
    <property type="evidence" value="ECO:0007669"/>
    <property type="project" value="UniProtKB-UniRule"/>
</dbReference>
<sequence length="213" mass="22997">MDKFPAHIPAGQDKILQPTTQRALHTKQSLPNLWLPPRYGPIPAHLNRPQPAPPQPQPPSPNPPRMSHKLDPGTRTPLLTPPLTPASSRRTASSVEDVVAGVDAISVEDGSRFLLISSLPTRLSADALQAMFAPYSGEVKGMYVRLHESHGLVVLAFWDEGAAGKVRRQVDGAAVLDENGEVRLSKEEGGEKVGARFVSADELREVGCISIET</sequence>
<organism evidence="4 5">
    <name type="scientific">Neolentinus lepideus HHB14362 ss-1</name>
    <dbReference type="NCBI Taxonomy" id="1314782"/>
    <lineage>
        <taxon>Eukaryota</taxon>
        <taxon>Fungi</taxon>
        <taxon>Dikarya</taxon>
        <taxon>Basidiomycota</taxon>
        <taxon>Agaricomycotina</taxon>
        <taxon>Agaricomycetes</taxon>
        <taxon>Gloeophyllales</taxon>
        <taxon>Gloeophyllaceae</taxon>
        <taxon>Neolentinus</taxon>
    </lineage>
</organism>
<evidence type="ECO:0000313" key="4">
    <source>
        <dbReference type="EMBL" id="KZT24224.1"/>
    </source>
</evidence>